<dbReference type="InterPro" id="IPR001783">
    <property type="entry name" value="Lumazine-bd"/>
</dbReference>
<sequence>MFTGIVEEVGTIAAVEPAGNGVIFTVHASRVLDGMGLGDSASIEGACLTVTSILEGGFTVQAIGTTLERTTFGGFRVGQRVNLERALAFGARLGGHLVAGHVDGVGQVTRIEPREELTLIDFTLPQEVTGVTVLHGSITLNGISLTVNDLPAPGVCQVSIIPFTWEHTSIGDLREGTAVNVEGDMIGKFVRNLLGAPGRGTVPGEMQADAAAIREAWGYA</sequence>
<evidence type="ECO:0000256" key="9">
    <source>
        <dbReference type="NCBIfam" id="TIGR00187"/>
    </source>
</evidence>
<dbReference type="GO" id="GO:0004746">
    <property type="term" value="F:riboflavin synthase activity"/>
    <property type="evidence" value="ECO:0007669"/>
    <property type="project" value="UniProtKB-UniRule"/>
</dbReference>
<proteinExistence type="predicted"/>
<dbReference type="Gene3D" id="2.40.30.20">
    <property type="match status" value="2"/>
</dbReference>
<dbReference type="PANTHER" id="PTHR21098:SF12">
    <property type="entry name" value="RIBOFLAVIN SYNTHASE"/>
    <property type="match status" value="1"/>
</dbReference>
<evidence type="ECO:0000256" key="8">
    <source>
        <dbReference type="ARBA" id="ARBA00022737"/>
    </source>
</evidence>
<dbReference type="GO" id="GO:0009231">
    <property type="term" value="P:riboflavin biosynthetic process"/>
    <property type="evidence" value="ECO:0007669"/>
    <property type="project" value="UniProtKB-KW"/>
</dbReference>
<dbReference type="NCBIfam" id="NF006767">
    <property type="entry name" value="PRK09289.1"/>
    <property type="match status" value="1"/>
</dbReference>
<evidence type="ECO:0000259" key="11">
    <source>
        <dbReference type="PROSITE" id="PS51177"/>
    </source>
</evidence>
<organism evidence="12 13">
    <name type="scientific">Longimicrobium terrae</name>
    <dbReference type="NCBI Taxonomy" id="1639882"/>
    <lineage>
        <taxon>Bacteria</taxon>
        <taxon>Pseudomonadati</taxon>
        <taxon>Gemmatimonadota</taxon>
        <taxon>Longimicrobiia</taxon>
        <taxon>Longimicrobiales</taxon>
        <taxon>Longimicrobiaceae</taxon>
        <taxon>Longimicrobium</taxon>
    </lineage>
</organism>
<evidence type="ECO:0000256" key="10">
    <source>
        <dbReference type="PROSITE-ProRule" id="PRU00524"/>
    </source>
</evidence>
<evidence type="ECO:0000256" key="7">
    <source>
        <dbReference type="ARBA" id="ARBA00022679"/>
    </source>
</evidence>
<reference evidence="12 13" key="1">
    <citation type="submission" date="2020-08" db="EMBL/GenBank/DDBJ databases">
        <title>Genomic Encyclopedia of Type Strains, Phase IV (KMG-IV): sequencing the most valuable type-strain genomes for metagenomic binning, comparative biology and taxonomic classification.</title>
        <authorList>
            <person name="Goeker M."/>
        </authorList>
    </citation>
    <scope>NUCLEOTIDE SEQUENCE [LARGE SCALE GENOMIC DNA]</scope>
    <source>
        <strain evidence="12 13">DSM 29007</strain>
    </source>
</reference>
<name>A0A841GMB2_9BACT</name>
<comment type="catalytic activity">
    <reaction evidence="1">
        <text>2 6,7-dimethyl-8-(1-D-ribityl)lumazine + H(+) = 5-amino-6-(D-ribitylamino)uracil + riboflavin</text>
        <dbReference type="Rhea" id="RHEA:20772"/>
        <dbReference type="ChEBI" id="CHEBI:15378"/>
        <dbReference type="ChEBI" id="CHEBI:15934"/>
        <dbReference type="ChEBI" id="CHEBI:57986"/>
        <dbReference type="ChEBI" id="CHEBI:58201"/>
        <dbReference type="EC" id="2.5.1.9"/>
    </reaction>
</comment>
<feature type="repeat" description="Lumazine-binding" evidence="10">
    <location>
        <begin position="97"/>
        <end position="194"/>
    </location>
</feature>
<evidence type="ECO:0000256" key="5">
    <source>
        <dbReference type="ARBA" id="ARBA00013950"/>
    </source>
</evidence>
<dbReference type="NCBIfam" id="TIGR00187">
    <property type="entry name" value="ribE"/>
    <property type="match status" value="1"/>
</dbReference>
<evidence type="ECO:0000313" key="12">
    <source>
        <dbReference type="EMBL" id="MBB6069757.1"/>
    </source>
</evidence>
<accession>A0A841GMB2</accession>
<dbReference type="InterPro" id="IPR026017">
    <property type="entry name" value="Lumazine-bd_dom"/>
</dbReference>
<dbReference type="EC" id="2.5.1.9" evidence="4 9"/>
<keyword evidence="13" id="KW-1185">Reference proteome</keyword>
<dbReference type="RefSeq" id="WP_170036106.1">
    <property type="nucleotide sequence ID" value="NZ_JABDTL010000002.1"/>
</dbReference>
<dbReference type="EMBL" id="JACHIA010000003">
    <property type="protein sequence ID" value="MBB6069757.1"/>
    <property type="molecule type" value="Genomic_DNA"/>
</dbReference>
<dbReference type="AlphaFoldDB" id="A0A841GMB2"/>
<dbReference type="PROSITE" id="PS51177">
    <property type="entry name" value="LUMAZINE_BIND"/>
    <property type="match status" value="2"/>
</dbReference>
<gene>
    <name evidence="12" type="ORF">HNQ61_001374</name>
</gene>
<evidence type="ECO:0000256" key="4">
    <source>
        <dbReference type="ARBA" id="ARBA00012827"/>
    </source>
</evidence>
<comment type="caution">
    <text evidence="12">The sequence shown here is derived from an EMBL/GenBank/DDBJ whole genome shotgun (WGS) entry which is preliminary data.</text>
</comment>
<dbReference type="PIRSF" id="PIRSF000498">
    <property type="entry name" value="Riboflavin_syn_A"/>
    <property type="match status" value="1"/>
</dbReference>
<comment type="function">
    <text evidence="2">Catalyzes the dismutation of two molecules of 6,7-dimethyl-8-ribityllumazine, resulting in the formation of riboflavin and 5-amino-6-(D-ribitylamino)uracil.</text>
</comment>
<dbReference type="Pfam" id="PF00677">
    <property type="entry name" value="Lum_binding"/>
    <property type="match status" value="2"/>
</dbReference>
<evidence type="ECO:0000256" key="3">
    <source>
        <dbReference type="ARBA" id="ARBA00004887"/>
    </source>
</evidence>
<feature type="repeat" description="Lumazine-binding" evidence="10">
    <location>
        <begin position="1"/>
        <end position="96"/>
    </location>
</feature>
<comment type="pathway">
    <text evidence="3">Cofactor biosynthesis; riboflavin biosynthesis; riboflavin from 2-hydroxy-3-oxobutyl phosphate and 5-amino-6-(D-ribitylamino)uracil: step 2/2.</text>
</comment>
<dbReference type="PANTHER" id="PTHR21098">
    <property type="entry name" value="RIBOFLAVIN SYNTHASE ALPHA CHAIN"/>
    <property type="match status" value="1"/>
</dbReference>
<dbReference type="Proteomes" id="UP000582837">
    <property type="component" value="Unassembled WGS sequence"/>
</dbReference>
<protein>
    <recommendedName>
        <fullName evidence="5 9">Riboflavin synthase</fullName>
        <ecNumber evidence="4 9">2.5.1.9</ecNumber>
    </recommendedName>
</protein>
<dbReference type="CDD" id="cd00402">
    <property type="entry name" value="Riboflavin_synthase_like"/>
    <property type="match status" value="1"/>
</dbReference>
<dbReference type="InterPro" id="IPR017938">
    <property type="entry name" value="Riboflavin_synthase-like_b-brl"/>
</dbReference>
<evidence type="ECO:0000256" key="6">
    <source>
        <dbReference type="ARBA" id="ARBA00022619"/>
    </source>
</evidence>
<dbReference type="InterPro" id="IPR023366">
    <property type="entry name" value="ATP_synth_asu-like_sf"/>
</dbReference>
<evidence type="ECO:0000256" key="2">
    <source>
        <dbReference type="ARBA" id="ARBA00002803"/>
    </source>
</evidence>
<feature type="domain" description="Lumazine-binding" evidence="11">
    <location>
        <begin position="1"/>
        <end position="96"/>
    </location>
</feature>
<dbReference type="SUPFAM" id="SSF63380">
    <property type="entry name" value="Riboflavin synthase domain-like"/>
    <property type="match status" value="2"/>
</dbReference>
<evidence type="ECO:0000256" key="1">
    <source>
        <dbReference type="ARBA" id="ARBA00000968"/>
    </source>
</evidence>
<keyword evidence="6" id="KW-0686">Riboflavin biosynthesis</keyword>
<keyword evidence="7 12" id="KW-0808">Transferase</keyword>
<evidence type="ECO:0000313" key="13">
    <source>
        <dbReference type="Proteomes" id="UP000582837"/>
    </source>
</evidence>
<keyword evidence="8" id="KW-0677">Repeat</keyword>
<feature type="domain" description="Lumazine-binding" evidence="11">
    <location>
        <begin position="97"/>
        <end position="194"/>
    </location>
</feature>